<evidence type="ECO:0000259" key="1">
    <source>
        <dbReference type="Pfam" id="PF10022"/>
    </source>
</evidence>
<dbReference type="InterPro" id="IPR016624">
    <property type="entry name" value="UCP014753"/>
</dbReference>
<dbReference type="PANTHER" id="PTHR35339">
    <property type="entry name" value="LINALOOL DEHYDRATASE_ISOMERASE DOMAIN-CONTAINING PROTEIN"/>
    <property type="match status" value="1"/>
</dbReference>
<sequence length="656" mass="75360">MKQMEFTTPLDHSNSRYTGWTRGHWEEAFKQMFTSIYDSASLHGARQRIPGPRSHHGLLADELEGFTRSFILAGPWLMNHSTGVFKLNETTYDVGAFYKKGILNGTNPKHPEYWGDIYDYAQHLVEMASLAWSLYQGKQHIWDNYSDLEKKQVASYLNSVNNVKYHQNNWLLFNVITNTVLKKLKMPYSEENLQKNLTACESMYIGEGWYRDGNINRIDYYNSWAFHYYYLIWVYLDGDSNPELAEKHKSRANEFINDFRYFFDKDGSVPCFGRSMIYRFSYLSSVALAVKLGAWKGSLGEVKSMLNLGIKFYIDQPIFSDSGHLSLGFIKPSNTILEHYNCGGSPYWAAKAFNVLMIPEDHELWRCKEEPLPIHKSDFNCNLGKAGLILLGDSRSGHIQLINQKSYHDKWEYNRKYTNFAYSSRFSYESGLSWGNTSCDNSLQYSEDGINYYQRWKFSSLYIGERFSVSHAPTRVNIGNNNYYGVESEGGITTVILVKDNQYFTFHQIDSPIKLTFREGGYPLGYDYGCASLFCGSDYSSARIGASHSFIRILYGWEKACLPESLNNDIQGSNSRYSFSKVPRLEMSSGSSKKLFLAAQISASINQVSDKQLINFVKSFNKSGDEYILEFYDGETFILNLNGTKPSLYCKKAILT</sequence>
<dbReference type="EMBL" id="CP035807">
    <property type="protein sequence ID" value="QEN04291.1"/>
    <property type="molecule type" value="Genomic_DNA"/>
</dbReference>
<dbReference type="InterPro" id="IPR049349">
    <property type="entry name" value="DUF2264_N"/>
</dbReference>
<dbReference type="Pfam" id="PF10022">
    <property type="entry name" value="DUF2264"/>
    <property type="match status" value="1"/>
</dbReference>
<feature type="domain" description="DUF2264" evidence="1">
    <location>
        <begin position="21"/>
        <end position="372"/>
    </location>
</feature>
<dbReference type="RefSeq" id="WP_149567539.1">
    <property type="nucleotide sequence ID" value="NZ_CP035807.1"/>
</dbReference>
<protein>
    <submittedName>
        <fullName evidence="2">DUF2264 domain-containing protein</fullName>
    </submittedName>
</protein>
<gene>
    <name evidence="2" type="ORF">EW093_06105</name>
</gene>
<proteinExistence type="predicted"/>
<name>A0A5C1Q9Y7_9SPIO</name>
<dbReference type="PANTHER" id="PTHR35339:SF4">
    <property type="entry name" value="LINALOOL DEHYDRATASE_ISOMERASE DOMAIN-CONTAINING PROTEIN"/>
    <property type="match status" value="1"/>
</dbReference>
<dbReference type="Proteomes" id="UP000323824">
    <property type="component" value="Chromosome"/>
</dbReference>
<organism evidence="2 3">
    <name type="scientific">Thiospirochaeta perfilievii</name>
    <dbReference type="NCBI Taxonomy" id="252967"/>
    <lineage>
        <taxon>Bacteria</taxon>
        <taxon>Pseudomonadati</taxon>
        <taxon>Spirochaetota</taxon>
        <taxon>Spirochaetia</taxon>
        <taxon>Spirochaetales</taxon>
        <taxon>Spirochaetaceae</taxon>
        <taxon>Thiospirochaeta</taxon>
    </lineage>
</organism>
<keyword evidence="3" id="KW-1185">Reference proteome</keyword>
<dbReference type="AlphaFoldDB" id="A0A5C1Q9Y7"/>
<accession>A0A5C1Q9Y7</accession>
<evidence type="ECO:0000313" key="2">
    <source>
        <dbReference type="EMBL" id="QEN04291.1"/>
    </source>
</evidence>
<dbReference type="OrthoDB" id="256962at2"/>
<reference evidence="2 3" key="1">
    <citation type="submission" date="2019-02" db="EMBL/GenBank/DDBJ databases">
        <authorList>
            <person name="Fomenkov A."/>
            <person name="Dubinina G."/>
            <person name="Grabovich M."/>
            <person name="Vincze T."/>
            <person name="Roberts R.J."/>
        </authorList>
    </citation>
    <scope>NUCLEOTIDE SEQUENCE [LARGE SCALE GENOMIC DNA]</scope>
    <source>
        <strain evidence="2 3">P</strain>
    </source>
</reference>
<reference evidence="2 3" key="2">
    <citation type="submission" date="2019-09" db="EMBL/GenBank/DDBJ databases">
        <title>Complete Genome Sequence and Methylome Analysis of free living Spirochaetas.</title>
        <authorList>
            <person name="Leshcheva N."/>
            <person name="Mikheeva N."/>
        </authorList>
    </citation>
    <scope>NUCLEOTIDE SEQUENCE [LARGE SCALE GENOMIC DNA]</scope>
    <source>
        <strain evidence="2 3">P</strain>
    </source>
</reference>
<evidence type="ECO:0000313" key="3">
    <source>
        <dbReference type="Proteomes" id="UP000323824"/>
    </source>
</evidence>
<dbReference type="KEGG" id="sper:EW093_06105"/>